<organism evidence="1 2">
    <name type="scientific">Eiseniibacteriota bacterium</name>
    <dbReference type="NCBI Taxonomy" id="2212470"/>
    <lineage>
        <taxon>Bacteria</taxon>
        <taxon>Candidatus Eiseniibacteriota</taxon>
    </lineage>
</organism>
<dbReference type="InterPro" id="IPR037171">
    <property type="entry name" value="NagB/RpiA_transferase-like"/>
</dbReference>
<accession>A0A937XD39</accession>
<evidence type="ECO:0000313" key="2">
    <source>
        <dbReference type="Proteomes" id="UP000748308"/>
    </source>
</evidence>
<dbReference type="PANTHER" id="PTHR40596">
    <property type="entry name" value="CITRATE LYASE ALPHA CHAIN"/>
    <property type="match status" value="1"/>
</dbReference>
<gene>
    <name evidence="1" type="ORF">FJY75_10500</name>
</gene>
<proteinExistence type="predicted"/>
<dbReference type="InterPro" id="IPR006472">
    <property type="entry name" value="Citrate_lyase_asu"/>
</dbReference>
<dbReference type="AlphaFoldDB" id="A0A937XD39"/>
<sequence>MVVNAVGRRVPAEVNGRAQTPFLGVGRFEPSGRVAAPPIRACHQYPLDKRAPSLRAALEKVGLRDGMTIGMHHHMRNGDMIAVPLFDTIAEMGVKDIVFAPSALFPCHEPLIKHLESGVIHHIEGSMNGPIGRFCSEGRMRGLGVLRSHGGRYQAIQDGDLHVDIGLIPAPSADMMGNATGAYGPSACGSLGFALADSEYADHVIVVTDHLVEVPCIPWEIQGMNVDVVVEVEKIGDSS</sequence>
<dbReference type="GO" id="GO:0009346">
    <property type="term" value="C:ATP-independent citrate lyase complex"/>
    <property type="evidence" value="ECO:0007669"/>
    <property type="project" value="InterPro"/>
</dbReference>
<dbReference type="GO" id="GO:0005737">
    <property type="term" value="C:cytoplasm"/>
    <property type="evidence" value="ECO:0007669"/>
    <property type="project" value="InterPro"/>
</dbReference>
<dbReference type="Proteomes" id="UP000748308">
    <property type="component" value="Unassembled WGS sequence"/>
</dbReference>
<comment type="caution">
    <text evidence="1">The sequence shown here is derived from an EMBL/GenBank/DDBJ whole genome shotgun (WGS) entry which is preliminary data.</text>
</comment>
<reference evidence="1" key="1">
    <citation type="submission" date="2019-03" db="EMBL/GenBank/DDBJ databases">
        <title>Lake Tanganyika Metagenome-Assembled Genomes (MAGs).</title>
        <authorList>
            <person name="Tran P."/>
        </authorList>
    </citation>
    <scope>NUCLEOTIDE SEQUENCE</scope>
    <source>
        <strain evidence="1">M_DeepCast_400m_m2_100</strain>
    </source>
</reference>
<dbReference type="GO" id="GO:0006084">
    <property type="term" value="P:acetyl-CoA metabolic process"/>
    <property type="evidence" value="ECO:0007669"/>
    <property type="project" value="InterPro"/>
</dbReference>
<dbReference type="PANTHER" id="PTHR40596:SF1">
    <property type="entry name" value="CITRATE LYASE ALPHA CHAIN"/>
    <property type="match status" value="1"/>
</dbReference>
<dbReference type="SUPFAM" id="SSF100950">
    <property type="entry name" value="NagB/RpiA/CoA transferase-like"/>
    <property type="match status" value="1"/>
</dbReference>
<keyword evidence="1" id="KW-0456">Lyase</keyword>
<protein>
    <submittedName>
        <fullName evidence="1">Citrate lyase subunit alpha</fullName>
    </submittedName>
</protein>
<name>A0A937XD39_UNCEI</name>
<evidence type="ECO:0000313" key="1">
    <source>
        <dbReference type="EMBL" id="MBM3318266.1"/>
    </source>
</evidence>
<dbReference type="Pfam" id="PF04223">
    <property type="entry name" value="CitF"/>
    <property type="match status" value="1"/>
</dbReference>
<dbReference type="Gene3D" id="3.40.1080.10">
    <property type="entry name" value="Glutaconate Coenzyme A-transferase"/>
    <property type="match status" value="1"/>
</dbReference>
<dbReference type="GO" id="GO:0016829">
    <property type="term" value="F:lyase activity"/>
    <property type="evidence" value="ECO:0007669"/>
    <property type="project" value="UniProtKB-KW"/>
</dbReference>
<dbReference type="GO" id="GO:0008814">
    <property type="term" value="F:citrate CoA-transferase activity"/>
    <property type="evidence" value="ECO:0007669"/>
    <property type="project" value="InterPro"/>
</dbReference>
<feature type="non-terminal residue" evidence="1">
    <location>
        <position position="239"/>
    </location>
</feature>
<dbReference type="EMBL" id="VGIY01000308">
    <property type="protein sequence ID" value="MBM3318266.1"/>
    <property type="molecule type" value="Genomic_DNA"/>
</dbReference>